<dbReference type="SUPFAM" id="SSF53822">
    <property type="entry name" value="Periplasmic binding protein-like I"/>
    <property type="match status" value="1"/>
</dbReference>
<protein>
    <recommendedName>
        <fullName evidence="4">Leucine-binding protein domain-containing protein</fullName>
    </recommendedName>
</protein>
<dbReference type="Pfam" id="PF13458">
    <property type="entry name" value="Peripla_BP_6"/>
    <property type="match status" value="1"/>
</dbReference>
<dbReference type="EMBL" id="BMKL01000001">
    <property type="protein sequence ID" value="GGD94085.1"/>
    <property type="molecule type" value="Genomic_DNA"/>
</dbReference>
<keyword evidence="3" id="KW-0813">Transport</keyword>
<comment type="similarity">
    <text evidence="1">Belongs to the leucine-binding protein family.</text>
</comment>
<dbReference type="PANTHER" id="PTHR30483:SF6">
    <property type="entry name" value="PERIPLASMIC BINDING PROTEIN OF ABC TRANSPORTER FOR NATURAL AMINO ACIDS"/>
    <property type="match status" value="1"/>
</dbReference>
<dbReference type="RefSeq" id="WP_188644334.1">
    <property type="nucleotide sequence ID" value="NZ_BMKL01000001.1"/>
</dbReference>
<feature type="domain" description="Leucine-binding protein" evidence="4">
    <location>
        <begin position="59"/>
        <end position="376"/>
    </location>
</feature>
<dbReference type="Proteomes" id="UP000619041">
    <property type="component" value="Unassembled WGS sequence"/>
</dbReference>
<evidence type="ECO:0000256" key="3">
    <source>
        <dbReference type="ARBA" id="ARBA00022970"/>
    </source>
</evidence>
<dbReference type="InterPro" id="IPR051010">
    <property type="entry name" value="BCAA_transport"/>
</dbReference>
<proteinExistence type="inferred from homology"/>
<evidence type="ECO:0000256" key="2">
    <source>
        <dbReference type="ARBA" id="ARBA00022729"/>
    </source>
</evidence>
<keyword evidence="2" id="KW-0732">Signal</keyword>
<name>A0ABQ1S4S1_9SPHN</name>
<dbReference type="PANTHER" id="PTHR30483">
    <property type="entry name" value="LEUCINE-SPECIFIC-BINDING PROTEIN"/>
    <property type="match status" value="1"/>
</dbReference>
<gene>
    <name evidence="5" type="ORF">GCM10011515_12330</name>
</gene>
<evidence type="ECO:0000313" key="6">
    <source>
        <dbReference type="Proteomes" id="UP000619041"/>
    </source>
</evidence>
<accession>A0ABQ1S4S1</accession>
<keyword evidence="3" id="KW-0029">Amino-acid transport</keyword>
<comment type="caution">
    <text evidence="5">The sequence shown here is derived from an EMBL/GenBank/DDBJ whole genome shotgun (WGS) entry which is preliminary data.</text>
</comment>
<organism evidence="5 6">
    <name type="scientific">Tsuneonella deserti</name>
    <dbReference type="NCBI Taxonomy" id="2035528"/>
    <lineage>
        <taxon>Bacteria</taxon>
        <taxon>Pseudomonadati</taxon>
        <taxon>Pseudomonadota</taxon>
        <taxon>Alphaproteobacteria</taxon>
        <taxon>Sphingomonadales</taxon>
        <taxon>Erythrobacteraceae</taxon>
        <taxon>Tsuneonella</taxon>
    </lineage>
</organism>
<evidence type="ECO:0000256" key="1">
    <source>
        <dbReference type="ARBA" id="ARBA00010062"/>
    </source>
</evidence>
<dbReference type="InterPro" id="IPR028082">
    <property type="entry name" value="Peripla_BP_I"/>
</dbReference>
<dbReference type="CDD" id="cd06339">
    <property type="entry name" value="PBP1_YraM_LppC_lipoprotein-like"/>
    <property type="match status" value="1"/>
</dbReference>
<reference evidence="6" key="1">
    <citation type="journal article" date="2019" name="Int. J. Syst. Evol. Microbiol.">
        <title>The Global Catalogue of Microorganisms (GCM) 10K type strain sequencing project: providing services to taxonomists for standard genome sequencing and annotation.</title>
        <authorList>
            <consortium name="The Broad Institute Genomics Platform"/>
            <consortium name="The Broad Institute Genome Sequencing Center for Infectious Disease"/>
            <person name="Wu L."/>
            <person name="Ma J."/>
        </authorList>
    </citation>
    <scope>NUCLEOTIDE SEQUENCE [LARGE SCALE GENOMIC DNA]</scope>
    <source>
        <strain evidence="6">CGMCC 1.15959</strain>
    </source>
</reference>
<sequence length="390" mass="40795">MNVGTFDRRKLMVVGGAMLLAGCKLIPGMGPGTSGPAPVPTPAPAPAPTGLPTDSARHRVALLVPMSGPNGAVGQSIANATTMALLDTNADNLRITTYDTAGGARSAAQRAVTEGNQVILGPLLSQDVSQVLAEARPAKVPLITFSNDTSVAGPDVFVMGQAPEQSIQRTVDYARARGSSRFAAIVPEGEYGQRAAAAFRASVVTNGGAVAGIETYARGNTSIVSAATRLAQHGGYDTVLIADGSRLAAQAAGVLRPRGAGSVQLLGTELWSGESDVTRTAALRGAWFSAVSDARFKRFSDSYKTRFGAQPYRLSTLGYDAVLLTLRIARDWKPGKSFPVSRLRDEGGFLGLDGAFRFGRNGIVERAMEVREVRNGQVVIVEPAPAQFVK</sequence>
<keyword evidence="6" id="KW-1185">Reference proteome</keyword>
<evidence type="ECO:0000259" key="4">
    <source>
        <dbReference type="Pfam" id="PF13458"/>
    </source>
</evidence>
<evidence type="ECO:0000313" key="5">
    <source>
        <dbReference type="EMBL" id="GGD94085.1"/>
    </source>
</evidence>
<dbReference type="InterPro" id="IPR028081">
    <property type="entry name" value="Leu-bd"/>
</dbReference>
<dbReference type="Gene3D" id="3.40.50.2300">
    <property type="match status" value="2"/>
</dbReference>